<dbReference type="AlphaFoldDB" id="A0A9D2I5T2"/>
<accession>A0A9D2I5T2</accession>
<comment type="caution">
    <text evidence="2">The sequence shown here is derived from an EMBL/GenBank/DDBJ whole genome shotgun (WGS) entry which is preliminary data.</text>
</comment>
<organism evidence="2 3">
    <name type="scientific">Candidatus Eisenbergiella merdipullorum</name>
    <dbReference type="NCBI Taxonomy" id="2838553"/>
    <lineage>
        <taxon>Bacteria</taxon>
        <taxon>Bacillati</taxon>
        <taxon>Bacillota</taxon>
        <taxon>Clostridia</taxon>
        <taxon>Lachnospirales</taxon>
        <taxon>Lachnospiraceae</taxon>
        <taxon>Eisenbergiella</taxon>
    </lineage>
</organism>
<dbReference type="InterPro" id="IPR050256">
    <property type="entry name" value="Glycosyltransferase_2"/>
</dbReference>
<dbReference type="Pfam" id="PF00535">
    <property type="entry name" value="Glycos_transf_2"/>
    <property type="match status" value="1"/>
</dbReference>
<dbReference type="InterPro" id="IPR001173">
    <property type="entry name" value="Glyco_trans_2-like"/>
</dbReference>
<reference evidence="2" key="1">
    <citation type="journal article" date="2021" name="PeerJ">
        <title>Extensive microbial diversity within the chicken gut microbiome revealed by metagenomics and culture.</title>
        <authorList>
            <person name="Gilroy R."/>
            <person name="Ravi A."/>
            <person name="Getino M."/>
            <person name="Pursley I."/>
            <person name="Horton D.L."/>
            <person name="Alikhan N.F."/>
            <person name="Baker D."/>
            <person name="Gharbi K."/>
            <person name="Hall N."/>
            <person name="Watson M."/>
            <person name="Adriaenssens E.M."/>
            <person name="Foster-Nyarko E."/>
            <person name="Jarju S."/>
            <person name="Secka A."/>
            <person name="Antonio M."/>
            <person name="Oren A."/>
            <person name="Chaudhuri R.R."/>
            <person name="La Ragione R."/>
            <person name="Hildebrand F."/>
            <person name="Pallen M.J."/>
        </authorList>
    </citation>
    <scope>NUCLEOTIDE SEQUENCE</scope>
    <source>
        <strain evidence="2">CHK179-7159</strain>
    </source>
</reference>
<dbReference type="EMBL" id="DWYY01000074">
    <property type="protein sequence ID" value="HJA92875.1"/>
    <property type="molecule type" value="Genomic_DNA"/>
</dbReference>
<sequence length="237" mass="26626">MEEKEKVLLIIPAYNEAANIQRVVDNLIQDFPQYDYVVVNDGSSDGTGGLCMEKGYQVLNLPINLGIGGAVQTGYRYALKYGYDIAVQLDGDGQHDASYVKRLIEPLLSGEADVVIGSRFLRREGFQSSRSRRVGINILSDLIWLCTGKRIRDVTSGFRAVNRRFISIYAEDYPSDYPEPEAIITAVMHRGRVAEVPVVMKEREGGTSSITFRKSVYYMIKVTLAILVKRISYGIRR</sequence>
<protein>
    <submittedName>
        <fullName evidence="2">Glycosyltransferase family 2 protein</fullName>
    </submittedName>
</protein>
<gene>
    <name evidence="2" type="ORF">H9717_07125</name>
</gene>
<dbReference type="PANTHER" id="PTHR48090">
    <property type="entry name" value="UNDECAPRENYL-PHOSPHATE 4-DEOXY-4-FORMAMIDO-L-ARABINOSE TRANSFERASE-RELATED"/>
    <property type="match status" value="1"/>
</dbReference>
<proteinExistence type="predicted"/>
<feature type="domain" description="Glycosyltransferase 2-like" evidence="1">
    <location>
        <begin position="9"/>
        <end position="165"/>
    </location>
</feature>
<dbReference type="Gene3D" id="3.90.550.10">
    <property type="entry name" value="Spore Coat Polysaccharide Biosynthesis Protein SpsA, Chain A"/>
    <property type="match status" value="1"/>
</dbReference>
<dbReference type="SUPFAM" id="SSF53448">
    <property type="entry name" value="Nucleotide-diphospho-sugar transferases"/>
    <property type="match status" value="1"/>
</dbReference>
<evidence type="ECO:0000259" key="1">
    <source>
        <dbReference type="Pfam" id="PF00535"/>
    </source>
</evidence>
<dbReference type="PANTHER" id="PTHR48090:SF7">
    <property type="entry name" value="RFBJ PROTEIN"/>
    <property type="match status" value="1"/>
</dbReference>
<name>A0A9D2I5T2_9FIRM</name>
<dbReference type="CDD" id="cd04179">
    <property type="entry name" value="DPM_DPG-synthase_like"/>
    <property type="match status" value="1"/>
</dbReference>
<evidence type="ECO:0000313" key="3">
    <source>
        <dbReference type="Proteomes" id="UP000886858"/>
    </source>
</evidence>
<dbReference type="Proteomes" id="UP000886858">
    <property type="component" value="Unassembled WGS sequence"/>
</dbReference>
<evidence type="ECO:0000313" key="2">
    <source>
        <dbReference type="EMBL" id="HJA92875.1"/>
    </source>
</evidence>
<reference evidence="2" key="2">
    <citation type="submission" date="2021-04" db="EMBL/GenBank/DDBJ databases">
        <authorList>
            <person name="Gilroy R."/>
        </authorList>
    </citation>
    <scope>NUCLEOTIDE SEQUENCE</scope>
    <source>
        <strain evidence="2">CHK179-7159</strain>
    </source>
</reference>
<dbReference type="InterPro" id="IPR029044">
    <property type="entry name" value="Nucleotide-diphossugar_trans"/>
</dbReference>